<sequence length="92" mass="10547">DEKKEKKEDKKEDDKKPREKPSPVKSDRLPTSSSDSGNQYVKKKMGGAQESDTRRKKLNQLKEQFAQLKSKRKSIDTAPTDEDVKTGRPVEE</sequence>
<feature type="region of interest" description="Disordered" evidence="1">
    <location>
        <begin position="1"/>
        <end position="92"/>
    </location>
</feature>
<evidence type="ECO:0000313" key="2">
    <source>
        <dbReference type="EMBL" id="GMR48461.1"/>
    </source>
</evidence>
<feature type="non-terminal residue" evidence="2">
    <location>
        <position position="92"/>
    </location>
</feature>
<evidence type="ECO:0000256" key="1">
    <source>
        <dbReference type="SAM" id="MobiDB-lite"/>
    </source>
</evidence>
<evidence type="ECO:0000313" key="3">
    <source>
        <dbReference type="Proteomes" id="UP001328107"/>
    </source>
</evidence>
<dbReference type="Proteomes" id="UP001328107">
    <property type="component" value="Unassembled WGS sequence"/>
</dbReference>
<feature type="compositionally biased region" description="Basic and acidic residues" evidence="1">
    <location>
        <begin position="82"/>
        <end position="92"/>
    </location>
</feature>
<protein>
    <submittedName>
        <fullName evidence="2">Uncharacterized protein</fullName>
    </submittedName>
</protein>
<keyword evidence="3" id="KW-1185">Reference proteome</keyword>
<dbReference type="EMBL" id="BTRK01000004">
    <property type="protein sequence ID" value="GMR48461.1"/>
    <property type="molecule type" value="Genomic_DNA"/>
</dbReference>
<proteinExistence type="predicted"/>
<feature type="compositionally biased region" description="Polar residues" evidence="1">
    <location>
        <begin position="29"/>
        <end position="39"/>
    </location>
</feature>
<gene>
    <name evidence="2" type="ORF">PMAYCL1PPCAC_18656</name>
</gene>
<name>A0AAN5CPW1_9BILA</name>
<reference evidence="3" key="1">
    <citation type="submission" date="2022-10" db="EMBL/GenBank/DDBJ databases">
        <title>Genome assembly of Pristionchus species.</title>
        <authorList>
            <person name="Yoshida K."/>
            <person name="Sommer R.J."/>
        </authorList>
    </citation>
    <scope>NUCLEOTIDE SEQUENCE [LARGE SCALE GENOMIC DNA]</scope>
    <source>
        <strain evidence="3">RS5460</strain>
    </source>
</reference>
<feature type="compositionally biased region" description="Basic and acidic residues" evidence="1">
    <location>
        <begin position="1"/>
        <end position="28"/>
    </location>
</feature>
<comment type="caution">
    <text evidence="2">The sequence shown here is derived from an EMBL/GenBank/DDBJ whole genome shotgun (WGS) entry which is preliminary data.</text>
</comment>
<feature type="non-terminal residue" evidence="2">
    <location>
        <position position="1"/>
    </location>
</feature>
<accession>A0AAN5CPW1</accession>
<organism evidence="2 3">
    <name type="scientific">Pristionchus mayeri</name>
    <dbReference type="NCBI Taxonomy" id="1317129"/>
    <lineage>
        <taxon>Eukaryota</taxon>
        <taxon>Metazoa</taxon>
        <taxon>Ecdysozoa</taxon>
        <taxon>Nematoda</taxon>
        <taxon>Chromadorea</taxon>
        <taxon>Rhabditida</taxon>
        <taxon>Rhabditina</taxon>
        <taxon>Diplogasteromorpha</taxon>
        <taxon>Diplogasteroidea</taxon>
        <taxon>Neodiplogasteridae</taxon>
        <taxon>Pristionchus</taxon>
    </lineage>
</organism>
<dbReference type="AlphaFoldDB" id="A0AAN5CPW1"/>